<evidence type="ECO:0000256" key="4">
    <source>
        <dbReference type="SAM" id="Phobius"/>
    </source>
</evidence>
<dbReference type="KEGG" id="bgok:Pr1d_33490"/>
<evidence type="ECO:0000256" key="1">
    <source>
        <dbReference type="ARBA" id="ARBA00006739"/>
    </source>
</evidence>
<evidence type="ECO:0000313" key="6">
    <source>
        <dbReference type="EMBL" id="QEG36040.1"/>
    </source>
</evidence>
<dbReference type="Pfam" id="PF00535">
    <property type="entry name" value="Glycos_transf_2"/>
    <property type="match status" value="1"/>
</dbReference>
<dbReference type="RefSeq" id="WP_148074458.1">
    <property type="nucleotide sequence ID" value="NZ_CP042913.1"/>
</dbReference>
<keyword evidence="4" id="KW-1133">Transmembrane helix</keyword>
<keyword evidence="7" id="KW-1185">Reference proteome</keyword>
<dbReference type="Proteomes" id="UP000323917">
    <property type="component" value="Chromosome"/>
</dbReference>
<dbReference type="PANTHER" id="PTHR43179:SF12">
    <property type="entry name" value="GALACTOFURANOSYLTRANSFERASE GLFT2"/>
    <property type="match status" value="1"/>
</dbReference>
<keyword evidence="3 6" id="KW-0808">Transferase</keyword>
<proteinExistence type="inferred from homology"/>
<feature type="transmembrane region" description="Helical" evidence="4">
    <location>
        <begin position="247"/>
        <end position="268"/>
    </location>
</feature>
<dbReference type="GO" id="GO:0016757">
    <property type="term" value="F:glycosyltransferase activity"/>
    <property type="evidence" value="ECO:0007669"/>
    <property type="project" value="UniProtKB-KW"/>
</dbReference>
<gene>
    <name evidence="6" type="ORF">Pr1d_33490</name>
</gene>
<dbReference type="PANTHER" id="PTHR43179">
    <property type="entry name" value="RHAMNOSYLTRANSFERASE WBBL"/>
    <property type="match status" value="1"/>
</dbReference>
<feature type="transmembrane region" description="Helical" evidence="4">
    <location>
        <begin position="274"/>
        <end position="292"/>
    </location>
</feature>
<dbReference type="InterPro" id="IPR001173">
    <property type="entry name" value="Glyco_trans_2-like"/>
</dbReference>
<feature type="domain" description="Glycosyltransferase 2-like" evidence="5">
    <location>
        <begin position="5"/>
        <end position="152"/>
    </location>
</feature>
<dbReference type="Gene3D" id="3.90.550.10">
    <property type="entry name" value="Spore Coat Polysaccharide Biosynthesis Protein SpsA, Chain A"/>
    <property type="match status" value="1"/>
</dbReference>
<dbReference type="EMBL" id="CP042913">
    <property type="protein sequence ID" value="QEG36040.1"/>
    <property type="molecule type" value="Genomic_DNA"/>
</dbReference>
<sequence length="350" mass="38980">MRILSIITVALNEAKNIPRLKQSIDSLVIPDGISVETVLVDNGSQDETVRIACKHGYHVLASAPNLNLASCRNVGIESSSGDWLAFIDADCEIDKDWLLSMEPFLQLDSAILIGWPVRPPSPATWVQRAWQTHWSQKTNLVEMQYDRQVVAHDAYRLICTNNMAFSRAVSDMLGGFDISLHTGEDSDFAIRASNAKVNVLGLPQMGVIHHGEPATLKAFYRQQTWHMNLSAYNTAIQGFKVPRGLNALLFTCLFGVLLLVFAMSITMFCVSTEIIFLPFIFLLPTFLLLLATRTSFRAQKPRQLLPLCVVYFVFGIARLAKVLGIVRTDRSWRVSCKLHSGQGKTNAVDA</sequence>
<protein>
    <submittedName>
        <fullName evidence="6">Putative glycosyl transferase</fullName>
    </submittedName>
</protein>
<evidence type="ECO:0000313" key="7">
    <source>
        <dbReference type="Proteomes" id="UP000323917"/>
    </source>
</evidence>
<keyword evidence="4" id="KW-0812">Transmembrane</keyword>
<organism evidence="6 7">
    <name type="scientific">Bythopirellula goksoeyrii</name>
    <dbReference type="NCBI Taxonomy" id="1400387"/>
    <lineage>
        <taxon>Bacteria</taxon>
        <taxon>Pseudomonadati</taxon>
        <taxon>Planctomycetota</taxon>
        <taxon>Planctomycetia</taxon>
        <taxon>Pirellulales</taxon>
        <taxon>Lacipirellulaceae</taxon>
        <taxon>Bythopirellula</taxon>
    </lineage>
</organism>
<evidence type="ECO:0000256" key="3">
    <source>
        <dbReference type="ARBA" id="ARBA00022679"/>
    </source>
</evidence>
<dbReference type="OrthoDB" id="9772170at2"/>
<dbReference type="InterPro" id="IPR029044">
    <property type="entry name" value="Nucleotide-diphossugar_trans"/>
</dbReference>
<dbReference type="SUPFAM" id="SSF53448">
    <property type="entry name" value="Nucleotide-diphospho-sugar transferases"/>
    <property type="match status" value="1"/>
</dbReference>
<feature type="transmembrane region" description="Helical" evidence="4">
    <location>
        <begin position="304"/>
        <end position="326"/>
    </location>
</feature>
<dbReference type="AlphaFoldDB" id="A0A5B9QEH8"/>
<accession>A0A5B9QEH8</accession>
<name>A0A5B9QEH8_9BACT</name>
<keyword evidence="4" id="KW-0472">Membrane</keyword>
<evidence type="ECO:0000256" key="2">
    <source>
        <dbReference type="ARBA" id="ARBA00022676"/>
    </source>
</evidence>
<keyword evidence="2" id="KW-0328">Glycosyltransferase</keyword>
<comment type="similarity">
    <text evidence="1">Belongs to the glycosyltransferase 2 family.</text>
</comment>
<reference evidence="6 7" key="1">
    <citation type="submission" date="2019-08" db="EMBL/GenBank/DDBJ databases">
        <title>Deep-cultivation of Planctomycetes and their phenomic and genomic characterization uncovers novel biology.</title>
        <authorList>
            <person name="Wiegand S."/>
            <person name="Jogler M."/>
            <person name="Boedeker C."/>
            <person name="Pinto D."/>
            <person name="Vollmers J."/>
            <person name="Rivas-Marin E."/>
            <person name="Kohn T."/>
            <person name="Peeters S.H."/>
            <person name="Heuer A."/>
            <person name="Rast P."/>
            <person name="Oberbeckmann S."/>
            <person name="Bunk B."/>
            <person name="Jeske O."/>
            <person name="Meyerdierks A."/>
            <person name="Storesund J.E."/>
            <person name="Kallscheuer N."/>
            <person name="Luecker S."/>
            <person name="Lage O.M."/>
            <person name="Pohl T."/>
            <person name="Merkel B.J."/>
            <person name="Hornburger P."/>
            <person name="Mueller R.-W."/>
            <person name="Bruemmer F."/>
            <person name="Labrenz M."/>
            <person name="Spormann A.M."/>
            <person name="Op den Camp H."/>
            <person name="Overmann J."/>
            <person name="Amann R."/>
            <person name="Jetten M.S.M."/>
            <person name="Mascher T."/>
            <person name="Medema M.H."/>
            <person name="Devos D.P."/>
            <person name="Kaster A.-K."/>
            <person name="Ovreas L."/>
            <person name="Rohde M."/>
            <person name="Galperin M.Y."/>
            <person name="Jogler C."/>
        </authorList>
    </citation>
    <scope>NUCLEOTIDE SEQUENCE [LARGE SCALE GENOMIC DNA]</scope>
    <source>
        <strain evidence="6 7">Pr1d</strain>
    </source>
</reference>
<evidence type="ECO:0000259" key="5">
    <source>
        <dbReference type="Pfam" id="PF00535"/>
    </source>
</evidence>